<dbReference type="GO" id="GO:0016055">
    <property type="term" value="P:Wnt signaling pathway"/>
    <property type="evidence" value="ECO:0007669"/>
    <property type="project" value="UniProtKB-KW"/>
</dbReference>
<evidence type="ECO:0000313" key="25">
    <source>
        <dbReference type="EMBL" id="KAG5669028.1"/>
    </source>
</evidence>
<keyword evidence="26" id="KW-1185">Reference proteome</keyword>
<evidence type="ECO:0000256" key="15">
    <source>
        <dbReference type="ARBA" id="ARBA00023136"/>
    </source>
</evidence>
<keyword evidence="7" id="KW-0879">Wnt signaling pathway</keyword>
<evidence type="ECO:0000256" key="12">
    <source>
        <dbReference type="ARBA" id="ARBA00022989"/>
    </source>
</evidence>
<evidence type="ECO:0000256" key="14">
    <source>
        <dbReference type="ARBA" id="ARBA00023034"/>
    </source>
</evidence>
<dbReference type="GO" id="GO:0005789">
    <property type="term" value="C:endoplasmic reticulum membrane"/>
    <property type="evidence" value="ECO:0007669"/>
    <property type="project" value="UniProtKB-SubCell"/>
</dbReference>
<dbReference type="PANTHER" id="PTHR13449">
    <property type="entry name" value="INTEGRAL MEMBRANE PROTEIN GPR177"/>
    <property type="match status" value="1"/>
</dbReference>
<feature type="transmembrane region" description="Helical" evidence="22">
    <location>
        <begin position="340"/>
        <end position="358"/>
    </location>
</feature>
<comment type="subunit">
    <text evidence="19">Interacts with wg; in the Golgi. Interacts with Vps35, a component of the retromer complex; wls stability is regulated by Vps35.</text>
</comment>
<evidence type="ECO:0000256" key="11">
    <source>
        <dbReference type="ARBA" id="ARBA00022824"/>
    </source>
</evidence>
<dbReference type="GO" id="GO:0000139">
    <property type="term" value="C:Golgi membrane"/>
    <property type="evidence" value="ECO:0007669"/>
    <property type="project" value="UniProtKB-SubCell"/>
</dbReference>
<feature type="domain" description="Wntless GOLD" evidence="24">
    <location>
        <begin position="49"/>
        <end position="230"/>
    </location>
</feature>
<evidence type="ECO:0000256" key="20">
    <source>
        <dbReference type="ARBA" id="ARBA00034104"/>
    </source>
</evidence>
<dbReference type="GO" id="GO:0042734">
    <property type="term" value="C:presynaptic membrane"/>
    <property type="evidence" value="ECO:0007669"/>
    <property type="project" value="UniProtKB-SubCell"/>
</dbReference>
<feature type="transmembrane region" description="Helical" evidence="22">
    <location>
        <begin position="434"/>
        <end position="458"/>
    </location>
</feature>
<accession>A0A9J6BGP6</accession>
<keyword evidence="11" id="KW-0256">Endoplasmic reticulum</keyword>
<comment type="subcellular location">
    <subcellularLocation>
        <location evidence="2">Endoplasmic reticulum membrane</location>
        <topology evidence="2">Multi-pass membrane protein</topology>
    </subcellularLocation>
    <subcellularLocation>
        <location evidence="1">Endosome membrane</location>
        <topology evidence="1">Multi-pass membrane protein</topology>
    </subcellularLocation>
    <subcellularLocation>
        <location evidence="3">Golgi apparatus membrane</location>
        <topology evidence="3">Multi-pass membrane protein</topology>
    </subcellularLocation>
    <subcellularLocation>
        <location evidence="20">Postsynaptic cell membrane</location>
        <topology evidence="20">Multi-pass membrane protein</topology>
    </subcellularLocation>
    <subcellularLocation>
        <location evidence="21">Presynaptic cell membrane</location>
        <topology evidence="21">Multi-pass membrane protein</topology>
    </subcellularLocation>
</comment>
<comment type="similarity">
    <text evidence="4">Belongs to the wntless family.</text>
</comment>
<evidence type="ECO:0000256" key="13">
    <source>
        <dbReference type="ARBA" id="ARBA00023018"/>
    </source>
</evidence>
<keyword evidence="8 22" id="KW-0812">Transmembrane</keyword>
<evidence type="ECO:0000256" key="10">
    <source>
        <dbReference type="ARBA" id="ARBA00022753"/>
    </source>
</evidence>
<evidence type="ECO:0000256" key="3">
    <source>
        <dbReference type="ARBA" id="ARBA00004653"/>
    </source>
</evidence>
<keyword evidence="16" id="KW-0628">Postsynaptic cell membrane</keyword>
<organism evidence="25 26">
    <name type="scientific">Polypedilum vanderplanki</name>
    <name type="common">Sleeping chironomid midge</name>
    <dbReference type="NCBI Taxonomy" id="319348"/>
    <lineage>
        <taxon>Eukaryota</taxon>
        <taxon>Metazoa</taxon>
        <taxon>Ecdysozoa</taxon>
        <taxon>Arthropoda</taxon>
        <taxon>Hexapoda</taxon>
        <taxon>Insecta</taxon>
        <taxon>Pterygota</taxon>
        <taxon>Neoptera</taxon>
        <taxon>Endopterygota</taxon>
        <taxon>Diptera</taxon>
        <taxon>Nematocera</taxon>
        <taxon>Chironomoidea</taxon>
        <taxon>Chironomidae</taxon>
        <taxon>Chironominae</taxon>
        <taxon>Polypedilum</taxon>
        <taxon>Polypedilum</taxon>
    </lineage>
</organism>
<dbReference type="GO" id="GO:0045211">
    <property type="term" value="C:postsynaptic membrane"/>
    <property type="evidence" value="ECO:0007669"/>
    <property type="project" value="UniProtKB-SubCell"/>
</dbReference>
<dbReference type="Pfam" id="PF21883">
    <property type="entry name" value="WLS_GOLD"/>
    <property type="match status" value="1"/>
</dbReference>
<dbReference type="InterPro" id="IPR009551">
    <property type="entry name" value="Wntless"/>
</dbReference>
<evidence type="ECO:0000256" key="9">
    <source>
        <dbReference type="ARBA" id="ARBA00022716"/>
    </source>
</evidence>
<feature type="transmembrane region" description="Helical" evidence="22">
    <location>
        <begin position="478"/>
        <end position="500"/>
    </location>
</feature>
<dbReference type="InterPro" id="IPR053936">
    <property type="entry name" value="WLS_GOLD"/>
</dbReference>
<evidence type="ECO:0000256" key="7">
    <source>
        <dbReference type="ARBA" id="ARBA00022687"/>
    </source>
</evidence>
<feature type="transmembrane region" description="Helical" evidence="22">
    <location>
        <begin position="237"/>
        <end position="257"/>
    </location>
</feature>
<evidence type="ECO:0000256" key="2">
    <source>
        <dbReference type="ARBA" id="ARBA00004477"/>
    </source>
</evidence>
<evidence type="ECO:0000256" key="16">
    <source>
        <dbReference type="ARBA" id="ARBA00023257"/>
    </source>
</evidence>
<evidence type="ECO:0000256" key="5">
    <source>
        <dbReference type="ARBA" id="ARBA00015887"/>
    </source>
</evidence>
<evidence type="ECO:0000256" key="19">
    <source>
        <dbReference type="ARBA" id="ARBA00025880"/>
    </source>
</evidence>
<evidence type="ECO:0000256" key="6">
    <source>
        <dbReference type="ARBA" id="ARBA00022473"/>
    </source>
</evidence>
<feature type="transmembrane region" description="Helical" evidence="22">
    <location>
        <begin position="310"/>
        <end position="328"/>
    </location>
</feature>
<keyword evidence="14" id="KW-0333">Golgi apparatus</keyword>
<reference evidence="25" key="1">
    <citation type="submission" date="2021-03" db="EMBL/GenBank/DDBJ databases">
        <title>Chromosome level genome of the anhydrobiotic midge Polypedilum vanderplanki.</title>
        <authorList>
            <person name="Yoshida Y."/>
            <person name="Kikawada T."/>
            <person name="Gusev O."/>
        </authorList>
    </citation>
    <scope>NUCLEOTIDE SEQUENCE</scope>
    <source>
        <strain evidence="25">NIAS01</strain>
        <tissue evidence="25">Whole body or cell culture</tissue>
    </source>
</reference>
<evidence type="ECO:0000256" key="17">
    <source>
        <dbReference type="ARBA" id="ARBA00023273"/>
    </source>
</evidence>
<feature type="domain" description="Wntless-like transmembrane" evidence="23">
    <location>
        <begin position="231"/>
        <end position="503"/>
    </location>
</feature>
<dbReference type="Pfam" id="PF06664">
    <property type="entry name" value="WLS-like_TM"/>
    <property type="match status" value="1"/>
</dbReference>
<keyword evidence="12 22" id="KW-1133">Transmembrane helix</keyword>
<dbReference type="GO" id="GO:0017147">
    <property type="term" value="F:Wnt-protein binding"/>
    <property type="evidence" value="ECO:0007669"/>
    <property type="project" value="InterPro"/>
</dbReference>
<dbReference type="AlphaFoldDB" id="A0A9J6BGP6"/>
<keyword evidence="13" id="KW-0770">Synapse</keyword>
<name>A0A9J6BGP6_POLVA</name>
<gene>
    <name evidence="25" type="ORF">PVAND_016930</name>
</gene>
<keyword evidence="15 22" id="KW-0472">Membrane</keyword>
<dbReference type="OrthoDB" id="5804250at2759"/>
<dbReference type="InterPro" id="IPR047843">
    <property type="entry name" value="WLS-like_TM"/>
</dbReference>
<dbReference type="GO" id="GO:0006886">
    <property type="term" value="P:intracellular protein transport"/>
    <property type="evidence" value="ECO:0007669"/>
    <property type="project" value="TreeGrafter"/>
</dbReference>
<feature type="transmembrane region" description="Helical" evidence="22">
    <location>
        <begin position="269"/>
        <end position="290"/>
    </location>
</feature>
<keyword evidence="6" id="KW-0217">Developmental protein</keyword>
<evidence type="ECO:0000256" key="1">
    <source>
        <dbReference type="ARBA" id="ARBA00004337"/>
    </source>
</evidence>
<dbReference type="EMBL" id="JADBJN010000004">
    <property type="protein sequence ID" value="KAG5669028.1"/>
    <property type="molecule type" value="Genomic_DNA"/>
</dbReference>
<evidence type="ECO:0000256" key="4">
    <source>
        <dbReference type="ARBA" id="ARBA00008148"/>
    </source>
</evidence>
<comment type="function">
    <text evidence="18">A segment polarity gene required for wingless (wg)-dependent patterning processes, acting in both wg-sending cells and wg-target cells. In non-neuronal cells wls directs wg secretion. The wls traffic loop encompasses the Golgi, the cell surface, an endocytic compartment and a retrograde route leading back to the Golgi, and involves clathrin-mediated endocytosis and the retromer complex (a conserved protein complex consisting of Vps35 and Vps26). In neuronal cells (the larval motorneuron NMJ), the wg signal moves across the synapse via the release of wls-containing exosome-like vesicles. Postsynaptic wls is required for the trafficking of fz2 through the fz2-interacting protein Grip.</text>
</comment>
<evidence type="ECO:0000256" key="18">
    <source>
        <dbReference type="ARBA" id="ARBA00025339"/>
    </source>
</evidence>
<proteinExistence type="inferred from homology"/>
<evidence type="ECO:0000256" key="22">
    <source>
        <dbReference type="SAM" id="Phobius"/>
    </source>
</evidence>
<evidence type="ECO:0000259" key="23">
    <source>
        <dbReference type="Pfam" id="PF06664"/>
    </source>
</evidence>
<feature type="transmembrane region" description="Helical" evidence="22">
    <location>
        <begin position="14"/>
        <end position="36"/>
    </location>
</feature>
<dbReference type="PANTHER" id="PTHR13449:SF2">
    <property type="entry name" value="PROTEIN WNTLESS HOMOLOG"/>
    <property type="match status" value="1"/>
</dbReference>
<evidence type="ECO:0000313" key="26">
    <source>
        <dbReference type="Proteomes" id="UP001107558"/>
    </source>
</evidence>
<protein>
    <recommendedName>
        <fullName evidence="5">Protein wntless</fullName>
    </recommendedName>
</protein>
<evidence type="ECO:0000256" key="21">
    <source>
        <dbReference type="ARBA" id="ARBA00034107"/>
    </source>
</evidence>
<keyword evidence="9" id="KW-0709">Segmentation polarity protein</keyword>
<comment type="caution">
    <text evidence="25">The sequence shown here is derived from an EMBL/GenBank/DDBJ whole genome shotgun (WGS) entry which is preliminary data.</text>
</comment>
<evidence type="ECO:0000259" key="24">
    <source>
        <dbReference type="Pfam" id="PF21883"/>
    </source>
</evidence>
<sequence length="549" mass="63863">MSGTILENLSGRKLTILVSTLLFSQLICFLIGGIFAPRPSSVQTILATICLDKPGSFNDTSIWIYPRGPKANCDVVTHEEMLKDKIRMANQLVFVFQMPLPREGMNLDYSRWQQNLIGILQTDIAYDPMTYNKPDTELTLDMRLAYRNKEDPDDGWKYYASSMEKRDLHCIADNHTDKYLYQCDTIPIFEMGSLHHDYYLLNIRVPVDDHMKMNLDIGFITDLHLSTIYQNGGFTKVWMSLKSTFFPLIVAVMIWFWHRVHLLQRKPVLLEYMLIYLGASLTFLNLPLEYLTLFFEMKFMLLLSDIRQGIFYAMLCSFWLVFAGEHMLIQESGERNSLKIYWRHLLAVITGCVSLFLFDICERGVQLRNPFYSIWVSRFGSKIAMTFIILGAISAAIYFLFLCYMVWKVFCNISIKRSVLPSMSKMRRLHYEGIIYRFKFLMLATLLCALLTIIGFILGQVTDSQWHWNENFELEFSSAFFTGVYGMWNIYIASMIILYAPSHKKWPNENDQTQENIMGEEIEFSNLPSDSNPSEISSLTQFARKTALD</sequence>
<evidence type="ECO:0000256" key="8">
    <source>
        <dbReference type="ARBA" id="ARBA00022692"/>
    </source>
</evidence>
<dbReference type="Proteomes" id="UP001107558">
    <property type="component" value="Chromosome 4"/>
</dbReference>
<keyword evidence="17" id="KW-0966">Cell projection</keyword>
<dbReference type="GO" id="GO:0007367">
    <property type="term" value="P:segment polarity determination"/>
    <property type="evidence" value="ECO:0007669"/>
    <property type="project" value="UniProtKB-KW"/>
</dbReference>
<keyword evidence="10" id="KW-0967">Endosome</keyword>
<dbReference type="GO" id="GO:0061355">
    <property type="term" value="P:Wnt protein secretion"/>
    <property type="evidence" value="ECO:0007669"/>
    <property type="project" value="TreeGrafter"/>
</dbReference>
<dbReference type="GO" id="GO:0010008">
    <property type="term" value="C:endosome membrane"/>
    <property type="evidence" value="ECO:0007669"/>
    <property type="project" value="UniProtKB-SubCell"/>
</dbReference>